<gene>
    <name evidence="2" type="ORF">GA0070558_16711</name>
</gene>
<evidence type="ECO:0000259" key="1">
    <source>
        <dbReference type="Pfam" id="PF13546"/>
    </source>
</evidence>
<dbReference type="Proteomes" id="UP000199375">
    <property type="component" value="Unassembled WGS sequence"/>
</dbReference>
<keyword evidence="2" id="KW-0378">Hydrolase</keyword>
<accession>A0A1C4YRA8</accession>
<organism evidence="2 3">
    <name type="scientific">Micromonospora haikouensis</name>
    <dbReference type="NCBI Taxonomy" id="686309"/>
    <lineage>
        <taxon>Bacteria</taxon>
        <taxon>Bacillati</taxon>
        <taxon>Actinomycetota</taxon>
        <taxon>Actinomycetes</taxon>
        <taxon>Micromonosporales</taxon>
        <taxon>Micromonosporaceae</taxon>
        <taxon>Micromonospora</taxon>
    </lineage>
</organism>
<name>A0A1C4YRA8_9ACTN</name>
<dbReference type="GO" id="GO:0004519">
    <property type="term" value="F:endonuclease activity"/>
    <property type="evidence" value="ECO:0007669"/>
    <property type="project" value="UniProtKB-KW"/>
</dbReference>
<proteinExistence type="predicted"/>
<dbReference type="EMBL" id="FMCW01000067">
    <property type="protein sequence ID" value="SCF23187.1"/>
    <property type="molecule type" value="Genomic_DNA"/>
</dbReference>
<protein>
    <submittedName>
        <fullName evidence="2">DDE superfamily endonuclease</fullName>
    </submittedName>
</protein>
<reference evidence="2 3" key="1">
    <citation type="submission" date="2016-06" db="EMBL/GenBank/DDBJ databases">
        <authorList>
            <person name="Kjaerup R.B."/>
            <person name="Dalgaard T.S."/>
            <person name="Juul-Madsen H.R."/>
        </authorList>
    </citation>
    <scope>NUCLEOTIDE SEQUENCE [LARGE SCALE GENOMIC DNA]</scope>
    <source>
        <strain evidence="2 3">DSM 45626</strain>
    </source>
</reference>
<dbReference type="InterPro" id="IPR038721">
    <property type="entry name" value="IS701-like_DDE_dom"/>
</dbReference>
<dbReference type="PANTHER" id="PTHR33627">
    <property type="entry name" value="TRANSPOSASE"/>
    <property type="match status" value="1"/>
</dbReference>
<dbReference type="Pfam" id="PF13546">
    <property type="entry name" value="DDE_5"/>
    <property type="match status" value="1"/>
</dbReference>
<dbReference type="InterPro" id="IPR039365">
    <property type="entry name" value="IS701-like"/>
</dbReference>
<feature type="domain" description="Transposase IS701-like DDE" evidence="1">
    <location>
        <begin position="1"/>
        <end position="150"/>
    </location>
</feature>
<keyword evidence="2" id="KW-0540">Nuclease</keyword>
<dbReference type="PANTHER" id="PTHR33627:SF1">
    <property type="entry name" value="TRANSPOSASE"/>
    <property type="match status" value="1"/>
</dbReference>
<sequence length="150" mass="16440">MVDGRRKSIQPMAGRLPGVHDQALNHFVTNSPWDVVPVRRRLASRMDEVITPAAWALDDTGWLKCGTASPGVARQYTGTAGKVTNCQIGVSLNLVTDTASCPVNWRLFLPESWDPASPAAAADVGQRRVRAQIPDDVGHREKWRLGLDMI</sequence>
<dbReference type="AlphaFoldDB" id="A0A1C4YRA8"/>
<evidence type="ECO:0000313" key="2">
    <source>
        <dbReference type="EMBL" id="SCF23187.1"/>
    </source>
</evidence>
<evidence type="ECO:0000313" key="3">
    <source>
        <dbReference type="Proteomes" id="UP000199375"/>
    </source>
</evidence>
<keyword evidence="2" id="KW-0255">Endonuclease</keyword>
<feature type="non-terminal residue" evidence="2">
    <location>
        <position position="150"/>
    </location>
</feature>